<reference evidence="2 3" key="1">
    <citation type="journal article" date="2008" name="J. Bacteriol.">
        <title>'Candidatus Cloacamonas acidaminovorans': genome sequence reconstruction provides a first glimpse of a new bacterial division.</title>
        <authorList>
            <person name="Pelletier E."/>
            <person name="Kreimeyer A."/>
            <person name="Bocs S."/>
            <person name="Rouy Z."/>
            <person name="Gyapay G."/>
            <person name="Chouari R."/>
            <person name="Riviere D."/>
            <person name="Ganesan A."/>
            <person name="Daegelen P."/>
            <person name="Sghir A."/>
            <person name="Cohen G.N."/>
            <person name="Medigue C."/>
            <person name="Weissenbach J."/>
            <person name="Le Paslier D."/>
        </authorList>
    </citation>
    <scope>NUCLEOTIDE SEQUENCE [LARGE SCALE GENOMIC DNA]</scope>
    <source>
        <strain evidence="3">Evry</strain>
    </source>
</reference>
<evidence type="ECO:0000313" key="3">
    <source>
        <dbReference type="Proteomes" id="UP000002019"/>
    </source>
</evidence>
<dbReference type="HOGENOM" id="CLU_3412473_0_0_0"/>
<dbReference type="KEGG" id="caci:CLOAM1246"/>
<dbReference type="Proteomes" id="UP000002019">
    <property type="component" value="Chromosome"/>
</dbReference>
<gene>
    <name evidence="2" type="ordered locus">CLOAM1246</name>
</gene>
<keyword evidence="3" id="KW-1185">Reference proteome</keyword>
<protein>
    <submittedName>
        <fullName evidence="2">Uncharacterized protein</fullName>
    </submittedName>
</protein>
<feature type="region of interest" description="Disordered" evidence="1">
    <location>
        <begin position="1"/>
        <end position="28"/>
    </location>
</feature>
<sequence length="28" mass="3254">MKKMEGDFQDTKAKRELINPDKGEMKGQ</sequence>
<name>B0VIB8_CLOAI</name>
<evidence type="ECO:0000256" key="1">
    <source>
        <dbReference type="SAM" id="MobiDB-lite"/>
    </source>
</evidence>
<dbReference type="EMBL" id="CU466930">
    <property type="protein sequence ID" value="CAO81106.1"/>
    <property type="molecule type" value="Genomic_DNA"/>
</dbReference>
<proteinExistence type="predicted"/>
<evidence type="ECO:0000313" key="2">
    <source>
        <dbReference type="EMBL" id="CAO81106.1"/>
    </source>
</evidence>
<dbReference type="AlphaFoldDB" id="B0VIB8"/>
<accession>B0VIB8</accession>
<organism evidence="2 3">
    <name type="scientific">Cloacimonas acidaminovorans (strain Evry)</name>
    <dbReference type="NCBI Taxonomy" id="459349"/>
    <lineage>
        <taxon>Bacteria</taxon>
        <taxon>Pseudomonadati</taxon>
        <taxon>Candidatus Cloacimonadota</taxon>
        <taxon>Candidatus Cloacimonadia</taxon>
        <taxon>Candidatus Cloacimonadales</taxon>
        <taxon>Candidatus Cloacimonadaceae</taxon>
        <taxon>Candidatus Cloacimonas</taxon>
    </lineage>
</organism>